<dbReference type="AlphaFoldDB" id="A0A1Y0ZC93"/>
<feature type="domain" description="AAA+ ATPase" evidence="1">
    <location>
        <begin position="350"/>
        <end position="730"/>
    </location>
</feature>
<dbReference type="EMBL" id="AP014704">
    <property type="protein sequence ID" value="BAR47107.1"/>
    <property type="molecule type" value="Genomic_DNA"/>
</dbReference>
<dbReference type="GO" id="GO:0016887">
    <property type="term" value="F:ATP hydrolysis activity"/>
    <property type="evidence" value="ECO:0007669"/>
    <property type="project" value="InterPro"/>
</dbReference>
<dbReference type="InterPro" id="IPR052934">
    <property type="entry name" value="Methyl-DNA_Rec/Restrict_Enz"/>
</dbReference>
<keyword evidence="2" id="KW-0255">Endonuclease</keyword>
<evidence type="ECO:0000313" key="3">
    <source>
        <dbReference type="Proteomes" id="UP000061432"/>
    </source>
</evidence>
<dbReference type="STRING" id="270351.Maq22A_c28005"/>
<keyword evidence="2" id="KW-0540">Nuclease</keyword>
<gene>
    <name evidence="2" type="primary">mcrB</name>
    <name evidence="2" type="ORF">Maq22A_c28005</name>
</gene>
<name>A0A1Y0ZC93_9HYPH</name>
<evidence type="ECO:0000259" key="1">
    <source>
        <dbReference type="SMART" id="SM00382"/>
    </source>
</evidence>
<dbReference type="Gene3D" id="3.40.50.300">
    <property type="entry name" value="P-loop containing nucleotide triphosphate hydrolases"/>
    <property type="match status" value="2"/>
</dbReference>
<dbReference type="SUPFAM" id="SSF52540">
    <property type="entry name" value="P-loop containing nucleoside triphosphate hydrolases"/>
    <property type="match status" value="1"/>
</dbReference>
<reference evidence="2 3" key="1">
    <citation type="journal article" date="2015" name="Genome Announc.">
        <title>Complete Genome Sequence of Methylobacterium aquaticum Strain 22A, Isolated from Racomitrium japonicum Moss.</title>
        <authorList>
            <person name="Tani A."/>
            <person name="Ogura Y."/>
            <person name="Hayashi T."/>
            <person name="Kimbara K."/>
        </authorList>
    </citation>
    <scope>NUCLEOTIDE SEQUENCE [LARGE SCALE GENOMIC DNA]</scope>
    <source>
        <strain evidence="2 3">MA-22A</strain>
    </source>
</reference>
<dbReference type="GO" id="GO:0004519">
    <property type="term" value="F:endonuclease activity"/>
    <property type="evidence" value="ECO:0007669"/>
    <property type="project" value="UniProtKB-KW"/>
</dbReference>
<dbReference type="REBASE" id="108688">
    <property type="entry name" value="Maq22McrBCP"/>
</dbReference>
<accession>A0A1Y0ZC93</accession>
<dbReference type="Pfam" id="PF07728">
    <property type="entry name" value="AAA_5"/>
    <property type="match status" value="1"/>
</dbReference>
<dbReference type="PANTHER" id="PTHR37291:SF1">
    <property type="entry name" value="TYPE IV METHYL-DIRECTED RESTRICTION ENZYME ECOKMCRB SUBUNIT"/>
    <property type="match status" value="1"/>
</dbReference>
<reference evidence="3" key="2">
    <citation type="submission" date="2015-01" db="EMBL/GenBank/DDBJ databases">
        <title>Complete genome sequence of Methylobacterium aquaticum strain 22A.</title>
        <authorList>
            <person name="Tani A."/>
            <person name="Ogura Y."/>
            <person name="Hayashi T."/>
        </authorList>
    </citation>
    <scope>NUCLEOTIDE SEQUENCE [LARGE SCALE GENOMIC DNA]</scope>
    <source>
        <strain evidence="3">MA-22A</strain>
    </source>
</reference>
<proteinExistence type="predicted"/>
<dbReference type="KEGG" id="maqu:Maq22A_c28005"/>
<dbReference type="InterPro" id="IPR027417">
    <property type="entry name" value="P-loop_NTPase"/>
</dbReference>
<dbReference type="InterPro" id="IPR003593">
    <property type="entry name" value="AAA+_ATPase"/>
</dbReference>
<dbReference type="PANTHER" id="PTHR37291">
    <property type="entry name" value="5-METHYLCYTOSINE-SPECIFIC RESTRICTION ENZYME B"/>
    <property type="match status" value="1"/>
</dbReference>
<dbReference type="OrthoDB" id="9781481at2"/>
<dbReference type="InterPro" id="IPR011704">
    <property type="entry name" value="ATPase_dyneun-rel_AAA"/>
</dbReference>
<protein>
    <submittedName>
        <fullName evidence="2">GTPase subunit of restriction endonuclease</fullName>
    </submittedName>
</protein>
<dbReference type="SMART" id="SM00382">
    <property type="entry name" value="AAA"/>
    <property type="match status" value="1"/>
</dbReference>
<organism evidence="2 3">
    <name type="scientific">Methylobacterium aquaticum</name>
    <dbReference type="NCBI Taxonomy" id="270351"/>
    <lineage>
        <taxon>Bacteria</taxon>
        <taxon>Pseudomonadati</taxon>
        <taxon>Pseudomonadota</taxon>
        <taxon>Alphaproteobacteria</taxon>
        <taxon>Hyphomicrobiales</taxon>
        <taxon>Methylobacteriaceae</taxon>
        <taxon>Methylobacterium</taxon>
    </lineage>
</organism>
<sequence length="852" mass="94996">MMPNDGSGQKWSDIEDRIAENDLQAPNARRQELLALIKDSDLVPNGGATKYMVGFMFRLQDTVVWELSGQSRNFFIAAKWRATLERTSLTCEPRPYEEGQKDGGRHSALNRSWSFPQEDCLCVKINHDKDFRDLMSVLTSAQSEQAGNLDRKSIEAAMDAMDQGGDEEERLRPFDRLEATVTTWVRSTRDRSGRVYPTVAIVGHVLGSVGLTDGWSEKTHAAARLYDAGFIVVDAKNQPVQPPDGSDHLLPDAERIRLCAYNYFIEPAREKNASEVAIRAGDLAKAMGLKDAFPNVCQVLGGGKFQQLAGVPAPSHTEPNPSSSTIFTFRLKPQEKAVVVTKATSGLEHSATNLILYGPPGTGKTYATAAEAVRLCDGEPTTGDPAAVRLRYDELVRTGQIRFVTFHQSYAYEDFVESLRPTTGETEDGSPSAGFRLVPRPGLFREIATLAEQARKAAAGKRQGPVIDLAGRRFWKMALGAKDTEEHVYQAAVTGHYVALGWGGDVDFSDPRFAEIEAVRQEWRSHYPGDTTPSHISQPWRFRNAMKVGDIVIVPYGNTTFRAVAEITGDYYFELGEDGTYNQRRTVRWLLVLDEPLPLDTIVEGNFTMRTLYELPRHRIRVEALQRLIGGPAPVAGPARPDQFVLIIDEINRANVSKVFGELITMLEPDKRLGQDNALTVTLPYSGDTFGVPDNLHVIGTMNTADRSIALLDTALRRRFAFRELAPQPELLQSDVDGIDLAAVLGVLNARIEYLVDREHRIGHAFFMRCRTRADIDAVMRDRVIPLLAEYFFEDWERIRLVLGEGETGDQGAFLNRTPLKPPRGLEDHGPDRWSYAVRETFADDAYLRLLA</sequence>
<dbReference type="Proteomes" id="UP000061432">
    <property type="component" value="Chromosome"/>
</dbReference>
<dbReference type="GO" id="GO:0005524">
    <property type="term" value="F:ATP binding"/>
    <property type="evidence" value="ECO:0007669"/>
    <property type="project" value="InterPro"/>
</dbReference>
<evidence type="ECO:0000313" key="2">
    <source>
        <dbReference type="EMBL" id="BAR47107.1"/>
    </source>
</evidence>
<keyword evidence="2" id="KW-0378">Hydrolase</keyword>